<proteinExistence type="predicted"/>
<reference evidence="1 2" key="1">
    <citation type="journal article" date="2021" name="BMC Genomics">
        <title>Datura genome reveals duplications of psychoactive alkaloid biosynthetic genes and high mutation rate following tissue culture.</title>
        <authorList>
            <person name="Rajewski A."/>
            <person name="Carter-House D."/>
            <person name="Stajich J."/>
            <person name="Litt A."/>
        </authorList>
    </citation>
    <scope>NUCLEOTIDE SEQUENCE [LARGE SCALE GENOMIC DNA]</scope>
    <source>
        <strain evidence="1">AR-01</strain>
    </source>
</reference>
<evidence type="ECO:0000313" key="2">
    <source>
        <dbReference type="Proteomes" id="UP000823775"/>
    </source>
</evidence>
<evidence type="ECO:0000313" key="1">
    <source>
        <dbReference type="EMBL" id="MCD9637909.1"/>
    </source>
</evidence>
<dbReference type="Proteomes" id="UP000823775">
    <property type="component" value="Unassembled WGS sequence"/>
</dbReference>
<protein>
    <submittedName>
        <fullName evidence="1">Uncharacterized protein</fullName>
    </submittedName>
</protein>
<name>A0ABS8UTX3_DATST</name>
<accession>A0ABS8UTX3</accession>
<dbReference type="EMBL" id="JACEIK010002581">
    <property type="protein sequence ID" value="MCD9637909.1"/>
    <property type="molecule type" value="Genomic_DNA"/>
</dbReference>
<sequence length="161" mass="18116">MGTRPPESDKISPTTTALAFQAVDHVLAPDQTLGKKIHLLSEKLTETIWHERLGLEQFNEKNSPDFISAGEVDSFEVFHRFWLQAALLLGSYFGIRELGSSSQYPQPWLPLSQPQHRTAMSSSSLSSSLTNSVTDDFEILSYTYLRNLLPPAAVNSPRRRR</sequence>
<gene>
    <name evidence="1" type="ORF">HAX54_021459</name>
</gene>
<organism evidence="1 2">
    <name type="scientific">Datura stramonium</name>
    <name type="common">Jimsonweed</name>
    <name type="synonym">Common thornapple</name>
    <dbReference type="NCBI Taxonomy" id="4076"/>
    <lineage>
        <taxon>Eukaryota</taxon>
        <taxon>Viridiplantae</taxon>
        <taxon>Streptophyta</taxon>
        <taxon>Embryophyta</taxon>
        <taxon>Tracheophyta</taxon>
        <taxon>Spermatophyta</taxon>
        <taxon>Magnoliopsida</taxon>
        <taxon>eudicotyledons</taxon>
        <taxon>Gunneridae</taxon>
        <taxon>Pentapetalae</taxon>
        <taxon>asterids</taxon>
        <taxon>lamiids</taxon>
        <taxon>Solanales</taxon>
        <taxon>Solanaceae</taxon>
        <taxon>Solanoideae</taxon>
        <taxon>Datureae</taxon>
        <taxon>Datura</taxon>
    </lineage>
</organism>
<keyword evidence="2" id="KW-1185">Reference proteome</keyword>
<comment type="caution">
    <text evidence="1">The sequence shown here is derived from an EMBL/GenBank/DDBJ whole genome shotgun (WGS) entry which is preliminary data.</text>
</comment>